<proteinExistence type="predicted"/>
<name>A0ABZ3J970_SPOA4</name>
<protein>
    <submittedName>
        <fullName evidence="1">Uncharacterized protein</fullName>
    </submittedName>
</protein>
<gene>
    <name evidence="1" type="ORF">SPACI_050750</name>
</gene>
<dbReference type="RefSeq" id="WP_093795482.1">
    <property type="nucleotide sequence ID" value="NZ_CP155571.1"/>
</dbReference>
<organism evidence="1 2">
    <name type="scientific">Sporomusa acidovorans (strain ATCC 49682 / DSM 3132 / Mol)</name>
    <dbReference type="NCBI Taxonomy" id="1123286"/>
    <lineage>
        <taxon>Bacteria</taxon>
        <taxon>Bacillati</taxon>
        <taxon>Bacillota</taxon>
        <taxon>Negativicutes</taxon>
        <taxon>Selenomonadales</taxon>
        <taxon>Sporomusaceae</taxon>
        <taxon>Sporomusa</taxon>
    </lineage>
</organism>
<accession>A0ABZ3J970</accession>
<evidence type="ECO:0000313" key="1">
    <source>
        <dbReference type="EMBL" id="XFO74964.1"/>
    </source>
</evidence>
<keyword evidence="2" id="KW-1185">Reference proteome</keyword>
<dbReference type="EMBL" id="CP155571">
    <property type="protein sequence ID" value="XFO74964.1"/>
    <property type="molecule type" value="Genomic_DNA"/>
</dbReference>
<reference evidence="1" key="1">
    <citation type="submission" date="2024-05" db="EMBL/GenBank/DDBJ databases">
        <title>Isolation and characterization of Sporomusa carbonis sp. nov., a carboxydotrophic hydrogenogen in the genus of Sporomusa isolated from a charcoal burning pile.</title>
        <authorList>
            <person name="Boeer T."/>
            <person name="Rosenbaum F."/>
            <person name="Eysell L."/>
            <person name="Mueller V."/>
            <person name="Daniel R."/>
            <person name="Poehlein A."/>
        </authorList>
    </citation>
    <scope>NUCLEOTIDE SEQUENCE [LARGE SCALE GENOMIC DNA]</scope>
    <source>
        <strain evidence="1">DSM 3132</strain>
    </source>
</reference>
<evidence type="ECO:0000313" key="2">
    <source>
        <dbReference type="Proteomes" id="UP000216052"/>
    </source>
</evidence>
<sequence length="178" mass="20163">MKQEGNPIIYKAAERFIEGADEDEIIAALSEGISQKNASMVMRMLRTSRWQKEDWGYVEFLSAVNTVLGQPVYEVFSPSDSSDVTQNSHYEDIHESLRVVIKAIDSVNGQNMKIIVDVLVNYLNDYCDKVEDSYELLSWAGDELAGLMHESDNLSDIKILDRLHLIQEQVKTAAYNLA</sequence>
<dbReference type="Proteomes" id="UP000216052">
    <property type="component" value="Chromosome"/>
</dbReference>